<feature type="chain" id="PRO_5025542506" description="Secreted protein" evidence="1">
    <location>
        <begin position="26"/>
        <end position="145"/>
    </location>
</feature>
<dbReference type="EMBL" id="ML987192">
    <property type="protein sequence ID" value="KAF2251835.1"/>
    <property type="molecule type" value="Genomic_DNA"/>
</dbReference>
<keyword evidence="1" id="KW-0732">Signal</keyword>
<gene>
    <name evidence="2" type="ORF">BU26DRAFT_245595</name>
</gene>
<evidence type="ECO:0000313" key="2">
    <source>
        <dbReference type="EMBL" id="KAF2251835.1"/>
    </source>
</evidence>
<reference evidence="2" key="1">
    <citation type="journal article" date="2020" name="Stud. Mycol.">
        <title>101 Dothideomycetes genomes: a test case for predicting lifestyles and emergence of pathogens.</title>
        <authorList>
            <person name="Haridas S."/>
            <person name="Albert R."/>
            <person name="Binder M."/>
            <person name="Bloem J."/>
            <person name="Labutti K."/>
            <person name="Salamov A."/>
            <person name="Andreopoulos B."/>
            <person name="Baker S."/>
            <person name="Barry K."/>
            <person name="Bills G."/>
            <person name="Bluhm B."/>
            <person name="Cannon C."/>
            <person name="Castanera R."/>
            <person name="Culley D."/>
            <person name="Daum C."/>
            <person name="Ezra D."/>
            <person name="Gonzalez J."/>
            <person name="Henrissat B."/>
            <person name="Kuo A."/>
            <person name="Liang C."/>
            <person name="Lipzen A."/>
            <person name="Lutzoni F."/>
            <person name="Magnuson J."/>
            <person name="Mondo S."/>
            <person name="Nolan M."/>
            <person name="Ohm R."/>
            <person name="Pangilinan J."/>
            <person name="Park H.-J."/>
            <person name="Ramirez L."/>
            <person name="Alfaro M."/>
            <person name="Sun H."/>
            <person name="Tritt A."/>
            <person name="Yoshinaga Y."/>
            <person name="Zwiers L.-H."/>
            <person name="Turgeon B."/>
            <person name="Goodwin S."/>
            <person name="Spatafora J."/>
            <person name="Crous P."/>
            <person name="Grigoriev I."/>
        </authorList>
    </citation>
    <scope>NUCLEOTIDE SEQUENCE</scope>
    <source>
        <strain evidence="2">CBS 122368</strain>
    </source>
</reference>
<protein>
    <recommendedName>
        <fullName evidence="4">Secreted protein</fullName>
    </recommendedName>
</protein>
<sequence length="145" mass="16228">MFARPGRLVRWVALSLVAGCRRCSSERVTRLRREYPNWAGAARRGSRCGRWRRDLGVWSSDVCGAGSQMSSGWGAVSRSFGSPRPRPEVFQWVAYNMPWSLDEERLLAPTSLKMRSSPSCAQCVVAVFAFAHALRMAGCWLCKAL</sequence>
<evidence type="ECO:0008006" key="4">
    <source>
        <dbReference type="Google" id="ProtNLM"/>
    </source>
</evidence>
<dbReference type="AlphaFoldDB" id="A0A6A6IMN8"/>
<name>A0A6A6IMN8_9PLEO</name>
<dbReference type="RefSeq" id="XP_033686839.1">
    <property type="nucleotide sequence ID" value="XM_033821071.1"/>
</dbReference>
<evidence type="ECO:0000313" key="3">
    <source>
        <dbReference type="Proteomes" id="UP000800094"/>
    </source>
</evidence>
<keyword evidence="3" id="KW-1185">Reference proteome</keyword>
<accession>A0A6A6IMN8</accession>
<dbReference type="Proteomes" id="UP000800094">
    <property type="component" value="Unassembled WGS sequence"/>
</dbReference>
<organism evidence="2 3">
    <name type="scientific">Trematosphaeria pertusa</name>
    <dbReference type="NCBI Taxonomy" id="390896"/>
    <lineage>
        <taxon>Eukaryota</taxon>
        <taxon>Fungi</taxon>
        <taxon>Dikarya</taxon>
        <taxon>Ascomycota</taxon>
        <taxon>Pezizomycotina</taxon>
        <taxon>Dothideomycetes</taxon>
        <taxon>Pleosporomycetidae</taxon>
        <taxon>Pleosporales</taxon>
        <taxon>Massarineae</taxon>
        <taxon>Trematosphaeriaceae</taxon>
        <taxon>Trematosphaeria</taxon>
    </lineage>
</organism>
<proteinExistence type="predicted"/>
<dbReference type="GeneID" id="54574401"/>
<evidence type="ECO:0000256" key="1">
    <source>
        <dbReference type="SAM" id="SignalP"/>
    </source>
</evidence>
<feature type="signal peptide" evidence="1">
    <location>
        <begin position="1"/>
        <end position="25"/>
    </location>
</feature>